<dbReference type="Proteomes" id="UP001249851">
    <property type="component" value="Unassembled WGS sequence"/>
</dbReference>
<dbReference type="AlphaFoldDB" id="A0AAD9UWS7"/>
<accession>A0AAD9UWS7</accession>
<reference evidence="1" key="1">
    <citation type="journal article" date="2023" name="G3 (Bethesda)">
        <title>Whole genome assembly and annotation of the endangered Caribbean coral Acropora cervicornis.</title>
        <authorList>
            <person name="Selwyn J.D."/>
            <person name="Vollmer S.V."/>
        </authorList>
    </citation>
    <scope>NUCLEOTIDE SEQUENCE</scope>
    <source>
        <strain evidence="1">K2</strain>
    </source>
</reference>
<comment type="caution">
    <text evidence="1">The sequence shown here is derived from an EMBL/GenBank/DDBJ whole genome shotgun (WGS) entry which is preliminary data.</text>
</comment>
<name>A0AAD9UWS7_ACRCE</name>
<organism evidence="1 2">
    <name type="scientific">Acropora cervicornis</name>
    <name type="common">Staghorn coral</name>
    <dbReference type="NCBI Taxonomy" id="6130"/>
    <lineage>
        <taxon>Eukaryota</taxon>
        <taxon>Metazoa</taxon>
        <taxon>Cnidaria</taxon>
        <taxon>Anthozoa</taxon>
        <taxon>Hexacorallia</taxon>
        <taxon>Scleractinia</taxon>
        <taxon>Astrocoeniina</taxon>
        <taxon>Acroporidae</taxon>
        <taxon>Acropora</taxon>
    </lineage>
</organism>
<gene>
    <name evidence="1" type="ORF">P5673_026012</name>
</gene>
<dbReference type="EMBL" id="JARQWQ010000083">
    <property type="protein sequence ID" value="KAK2552843.1"/>
    <property type="molecule type" value="Genomic_DNA"/>
</dbReference>
<reference evidence="1" key="2">
    <citation type="journal article" date="2023" name="Science">
        <title>Genomic signatures of disease resistance in endangered staghorn corals.</title>
        <authorList>
            <person name="Vollmer S.V."/>
            <person name="Selwyn J.D."/>
            <person name="Despard B.A."/>
            <person name="Roesel C.L."/>
        </authorList>
    </citation>
    <scope>NUCLEOTIDE SEQUENCE</scope>
    <source>
        <strain evidence="1">K2</strain>
    </source>
</reference>
<protein>
    <submittedName>
        <fullName evidence="1">Uncharacterized protein</fullName>
    </submittedName>
</protein>
<evidence type="ECO:0000313" key="2">
    <source>
        <dbReference type="Proteomes" id="UP001249851"/>
    </source>
</evidence>
<evidence type="ECO:0000313" key="1">
    <source>
        <dbReference type="EMBL" id="KAK2552843.1"/>
    </source>
</evidence>
<keyword evidence="2" id="KW-1185">Reference proteome</keyword>
<proteinExistence type="predicted"/>
<sequence>MRDVILLTGPDINSVPRQAKRVWLVENGFVMSGFQLQKEWSKCVVEACLREAFEEKIPVGVDLEILMPVHSTLVKPTLAPGQVLNGVMVHRIFKEKPIYLRPFEEIYDVCCSSVKKSREASQENDLVATSPKKAQVQVKLPKYQNVQMNWRHPASMRMFLKSYLSVHERGVLDKALGNDFDPRDDDLLELLSTFKCYKSPTKTNILTIVHELAHQELVQKPRYIVDCLAPILNGMRVYTPFQTLHDLQQFYLAKKPTVKKVINLLSSNPAPGAEQNSLEHFKSL</sequence>